<keyword evidence="5 8" id="KW-1133">Transmembrane helix</keyword>
<comment type="caution">
    <text evidence="9">The sequence shown here is derived from an EMBL/GenBank/DDBJ whole genome shotgun (WGS) entry which is preliminary data.</text>
</comment>
<evidence type="ECO:0000256" key="5">
    <source>
        <dbReference type="ARBA" id="ARBA00022989"/>
    </source>
</evidence>
<dbReference type="Proteomes" id="UP000609651">
    <property type="component" value="Unassembled WGS sequence"/>
</dbReference>
<feature type="transmembrane region" description="Helical" evidence="8">
    <location>
        <begin position="349"/>
        <end position="368"/>
    </location>
</feature>
<comment type="similarity">
    <text evidence="7">Belongs to the glycosyltransferase 87 family.</text>
</comment>
<evidence type="ECO:0000256" key="6">
    <source>
        <dbReference type="ARBA" id="ARBA00023136"/>
    </source>
</evidence>
<feature type="transmembrane region" description="Helical" evidence="8">
    <location>
        <begin position="168"/>
        <end position="187"/>
    </location>
</feature>
<feature type="transmembrane region" description="Helical" evidence="8">
    <location>
        <begin position="115"/>
        <end position="132"/>
    </location>
</feature>
<dbReference type="InterPro" id="IPR018584">
    <property type="entry name" value="GT87"/>
</dbReference>
<feature type="transmembrane region" description="Helical" evidence="8">
    <location>
        <begin position="374"/>
        <end position="397"/>
    </location>
</feature>
<evidence type="ECO:0000313" key="9">
    <source>
        <dbReference type="EMBL" id="NNJ27767.1"/>
    </source>
</evidence>
<evidence type="ECO:0000313" key="10">
    <source>
        <dbReference type="Proteomes" id="UP000609651"/>
    </source>
</evidence>
<reference evidence="9 10" key="1">
    <citation type="journal article" date="2020" name="Syst. Appl. Microbiol.">
        <title>Alienimonas chondri sp. nov., a novel planctomycete isolated from the biofilm of the red alga Chondrus crispus.</title>
        <authorList>
            <person name="Vitorino I."/>
            <person name="Albuquerque L."/>
            <person name="Wiegand S."/>
            <person name="Kallscheuer N."/>
            <person name="da Costa M.S."/>
            <person name="Lobo-da-Cunha A."/>
            <person name="Jogler C."/>
            <person name="Lage O.M."/>
        </authorList>
    </citation>
    <scope>NUCLEOTIDE SEQUENCE [LARGE SCALE GENOMIC DNA]</scope>
    <source>
        <strain evidence="9 10">LzC2</strain>
    </source>
</reference>
<dbReference type="Pfam" id="PF09594">
    <property type="entry name" value="GT87"/>
    <property type="match status" value="1"/>
</dbReference>
<comment type="subcellular location">
    <subcellularLocation>
        <location evidence="1">Cell membrane</location>
        <topology evidence="1">Multi-pass membrane protein</topology>
    </subcellularLocation>
</comment>
<keyword evidence="6 8" id="KW-0472">Membrane</keyword>
<keyword evidence="2" id="KW-1003">Cell membrane</keyword>
<sequence length="407" mass="45217">MVEGGYAVFKRTNDYEVYLRFGDDFLNGEPYRSPGNFYPLARCAFQGVIALFPKAVGKMLVYATALLTLWGTRRVWERLAERQDGPLSEPRRFAATALAGAVMFPFILRDLDECGLQLICLGLLTAAGAAIVRGKAWQGGFWLAAAISFRVTPMLFLPLLLWKREWKAAMATVVCLIAWNLAPAVYLGPTQAVRENLAWVEHVTTVLGDSPDAYPSPGKIELPKHQNVGLRAALARLLETYEPGHKLHLDHPLFVQFGDLDAPTARKVIYAVILAMGAAVAWRMRRPWRPVRPAFGEQTAFDPFGRDWAVGCLFAALLSPVCWKHHTVLALPALFLAGRRVVAGDETRGRTIAFWLAAAAIWFGRKFLLGDELALVWLSYNFDTLALLTFGALCLYAPVQRQREATA</sequence>
<evidence type="ECO:0000256" key="1">
    <source>
        <dbReference type="ARBA" id="ARBA00004651"/>
    </source>
</evidence>
<dbReference type="EMBL" id="WTPX01000200">
    <property type="protein sequence ID" value="NNJ27767.1"/>
    <property type="molecule type" value="Genomic_DNA"/>
</dbReference>
<organism evidence="9 10">
    <name type="scientific">Alienimonas chondri</name>
    <dbReference type="NCBI Taxonomy" id="2681879"/>
    <lineage>
        <taxon>Bacteria</taxon>
        <taxon>Pseudomonadati</taxon>
        <taxon>Planctomycetota</taxon>
        <taxon>Planctomycetia</taxon>
        <taxon>Planctomycetales</taxon>
        <taxon>Planctomycetaceae</taxon>
        <taxon>Alienimonas</taxon>
    </lineage>
</organism>
<evidence type="ECO:0000256" key="4">
    <source>
        <dbReference type="ARBA" id="ARBA00022692"/>
    </source>
</evidence>
<evidence type="ECO:0008006" key="11">
    <source>
        <dbReference type="Google" id="ProtNLM"/>
    </source>
</evidence>
<keyword evidence="3" id="KW-0808">Transferase</keyword>
<evidence type="ECO:0000256" key="7">
    <source>
        <dbReference type="ARBA" id="ARBA00024033"/>
    </source>
</evidence>
<gene>
    <name evidence="9" type="ORF">LzC2_38750</name>
</gene>
<protein>
    <recommendedName>
        <fullName evidence="11">DUF2029 domain-containing protein</fullName>
    </recommendedName>
</protein>
<keyword evidence="10" id="KW-1185">Reference proteome</keyword>
<proteinExistence type="inferred from homology"/>
<keyword evidence="4 8" id="KW-0812">Transmembrane</keyword>
<feature type="transmembrane region" description="Helical" evidence="8">
    <location>
        <begin position="139"/>
        <end position="162"/>
    </location>
</feature>
<accession>A0ABX1VL52</accession>
<evidence type="ECO:0000256" key="3">
    <source>
        <dbReference type="ARBA" id="ARBA00022679"/>
    </source>
</evidence>
<name>A0ABX1VL52_9PLAN</name>
<evidence type="ECO:0000256" key="8">
    <source>
        <dbReference type="SAM" id="Phobius"/>
    </source>
</evidence>
<evidence type="ECO:0000256" key="2">
    <source>
        <dbReference type="ARBA" id="ARBA00022475"/>
    </source>
</evidence>